<name>A0ABP7ZKW2_9MICO</name>
<organism evidence="1 2">
    <name type="scientific">Gryllotalpicola daejeonensis</name>
    <dbReference type="NCBI Taxonomy" id="993087"/>
    <lineage>
        <taxon>Bacteria</taxon>
        <taxon>Bacillati</taxon>
        <taxon>Actinomycetota</taxon>
        <taxon>Actinomycetes</taxon>
        <taxon>Micrococcales</taxon>
        <taxon>Microbacteriaceae</taxon>
        <taxon>Gryllotalpicola</taxon>
    </lineage>
</organism>
<evidence type="ECO:0000313" key="2">
    <source>
        <dbReference type="Proteomes" id="UP001415169"/>
    </source>
</evidence>
<accession>A0ABP7ZKW2</accession>
<dbReference type="InterPro" id="IPR023476">
    <property type="entry name" value="Pep_tRNA_hydro_II_dom_sf"/>
</dbReference>
<reference evidence="1" key="2">
    <citation type="submission" date="2023-12" db="EMBL/GenBank/DDBJ databases">
        <authorList>
            <person name="Sun Q."/>
            <person name="Inoue M."/>
        </authorList>
    </citation>
    <scope>NUCLEOTIDE SEQUENCE</scope>
    <source>
        <strain evidence="1">JCM 17590</strain>
    </source>
</reference>
<dbReference type="EMBL" id="BAABBV010000001">
    <property type="protein sequence ID" value="GAA4162114.1"/>
    <property type="molecule type" value="Genomic_DNA"/>
</dbReference>
<dbReference type="Pfam" id="PF09391">
    <property type="entry name" value="DUF2000"/>
    <property type="match status" value="1"/>
</dbReference>
<dbReference type="Gene3D" id="3.40.1490.10">
    <property type="entry name" value="Bit1"/>
    <property type="match status" value="1"/>
</dbReference>
<dbReference type="SUPFAM" id="SSF102462">
    <property type="entry name" value="Peptidyl-tRNA hydrolase II"/>
    <property type="match status" value="1"/>
</dbReference>
<dbReference type="Proteomes" id="UP001415169">
    <property type="component" value="Unassembled WGS sequence"/>
</dbReference>
<dbReference type="InterPro" id="IPR018988">
    <property type="entry name" value="DUF2000"/>
</dbReference>
<reference evidence="1" key="1">
    <citation type="journal article" date="2014" name="Int. J. Syst. Evol. Microbiol.">
        <title>Complete genome of a new Firmicutes species belonging to the dominant human colonic microbiota ('Ruminococcus bicirculans') reveals two chromosomes and a selective capacity to utilize plant glucans.</title>
        <authorList>
            <consortium name="NISC Comparative Sequencing Program"/>
            <person name="Wegmann U."/>
            <person name="Louis P."/>
            <person name="Goesmann A."/>
            <person name="Henrissat B."/>
            <person name="Duncan S.H."/>
            <person name="Flint H.J."/>
        </authorList>
    </citation>
    <scope>NUCLEOTIDE SEQUENCE</scope>
    <source>
        <strain evidence="1">JCM 17590</strain>
    </source>
</reference>
<evidence type="ECO:0000313" key="1">
    <source>
        <dbReference type="EMBL" id="GAA4162114.1"/>
    </source>
</evidence>
<evidence type="ECO:0008006" key="3">
    <source>
        <dbReference type="Google" id="ProtNLM"/>
    </source>
</evidence>
<sequence>MTALTIGFDPELFDPTISTRHAHLKWVIVVDSALPAGRAVNAAVCVAAATQARVTGLLGPDVTDASGSAHPGLPWAGCAILAAPGAKLAELRAKAAARDDVFVADMPAVAQATRVYAEYADELAARGAADHQYFALSLVGPRNRVDRLVGSLPLLA</sequence>
<gene>
    <name evidence="1" type="ORF">GCM10022286_20690</name>
</gene>
<dbReference type="RefSeq" id="WP_344791700.1">
    <property type="nucleotide sequence ID" value="NZ_BAABBV010000001.1"/>
</dbReference>
<comment type="caution">
    <text evidence="1">The sequence shown here is derived from an EMBL/GenBank/DDBJ whole genome shotgun (WGS) entry which is preliminary data.</text>
</comment>
<protein>
    <recommendedName>
        <fullName evidence="3">DUF2000 domain-containing protein</fullName>
    </recommendedName>
</protein>
<proteinExistence type="predicted"/>
<keyword evidence="2" id="KW-1185">Reference proteome</keyword>